<reference evidence="9 10" key="1">
    <citation type="submission" date="2019-07" db="EMBL/GenBank/DDBJ databases">
        <title>Whole genome shotgun sequence of Chitinophaga cymbidii NBRC 109752.</title>
        <authorList>
            <person name="Hosoyama A."/>
            <person name="Uohara A."/>
            <person name="Ohji S."/>
            <person name="Ichikawa N."/>
        </authorList>
    </citation>
    <scope>NUCLEOTIDE SEQUENCE [LARGE SCALE GENOMIC DNA]</scope>
    <source>
        <strain evidence="9 10">NBRC 109752</strain>
    </source>
</reference>
<keyword evidence="6" id="KW-0732">Signal</keyword>
<dbReference type="PANTHER" id="PTHR22600">
    <property type="entry name" value="BETA-HEXOSAMINIDASE"/>
    <property type="match status" value="1"/>
</dbReference>
<evidence type="ECO:0000256" key="5">
    <source>
        <dbReference type="ARBA" id="ARBA00023295"/>
    </source>
</evidence>
<feature type="signal peptide" evidence="6">
    <location>
        <begin position="1"/>
        <end position="21"/>
    </location>
</feature>
<sequence length="670" mass="76377">MNMKSTLLAALLCFSTVCANAQRPSVIPLPQSLQWNTDQFALEKCRAIVITHPSLKKEAVHLQQMIAEKAHTVSIVEASAAEKLSITLKLDTVKAGRLAAEAYRLEVSRNAIILTANTPHGIFNGLQTLSQLTDGNGFVQGCRITDYPAFAWRGYMVDVGRNYQSPALLKQQIDIMARYKLNVFHFHLTEDVAWRLQIKKYPQLTAAKNMLRNKGSFYGIDQMKELIRYCKDRYIMLVPEIDMPGHSKAFTRAMGVDMQSPRGVGIITDIIREVCSTYDISYLHIGADEVKITNEQFLPEITRIIREYKKEVVGWAPGGNYDDRTIHQLWKPEDVKGGTRYIDSRFLYISDFDPLNSVVTIFNRQMGGKSYGDSSLLGAEFCLWNDRKVRQESDLITMNPVYPAMLAFSERSWRGEGYPGVVFSIGPDSADRAQAFTQFEKRLTDHKRKYFTTLPFVYVKQTHIKWNLFGPFDNNGDLSASYWPEMKTASPQDSTPAVQATGGTVWLWHTHGPPVKAWLPTPEENTTWYAYTRFWSDADAVMQMWLNFKDLSRSGADATPPKGEWDYMKSRLWINGEVIAPPQWAHPGRSSGRLEEPMTDEGFYYRPPRAVKVQKGWNTVLVKLPMSAFDPDLDWQVPPKWMFTVIPVRRGKGINWYADEIRFQPGKAGK</sequence>
<dbReference type="PANTHER" id="PTHR22600:SF57">
    <property type="entry name" value="BETA-N-ACETYLHEXOSAMINIDASE"/>
    <property type="match status" value="1"/>
</dbReference>
<organism evidence="9 10">
    <name type="scientific">Chitinophaga cymbidii</name>
    <dbReference type="NCBI Taxonomy" id="1096750"/>
    <lineage>
        <taxon>Bacteria</taxon>
        <taxon>Pseudomonadati</taxon>
        <taxon>Bacteroidota</taxon>
        <taxon>Chitinophagia</taxon>
        <taxon>Chitinophagales</taxon>
        <taxon>Chitinophagaceae</taxon>
        <taxon>Chitinophaga</taxon>
    </lineage>
</organism>
<feature type="domain" description="Glycoside hydrolase family 20 catalytic" evidence="7">
    <location>
        <begin position="150"/>
        <end position="254"/>
    </location>
</feature>
<gene>
    <name evidence="9" type="ORF">CCY01nite_32570</name>
</gene>
<dbReference type="GO" id="GO:0005975">
    <property type="term" value="P:carbohydrate metabolic process"/>
    <property type="evidence" value="ECO:0007669"/>
    <property type="project" value="InterPro"/>
</dbReference>
<keyword evidence="10" id="KW-1185">Reference proteome</keyword>
<keyword evidence="5" id="KW-0326">Glycosidase</keyword>
<evidence type="ECO:0000313" key="9">
    <source>
        <dbReference type="EMBL" id="GEP96997.1"/>
    </source>
</evidence>
<protein>
    <recommendedName>
        <fullName evidence="3">beta-N-acetylhexosaminidase</fullName>
        <ecNumber evidence="3">3.2.1.52</ecNumber>
    </recommendedName>
</protein>
<evidence type="ECO:0000256" key="3">
    <source>
        <dbReference type="ARBA" id="ARBA00012663"/>
    </source>
</evidence>
<dbReference type="InterPro" id="IPR029018">
    <property type="entry name" value="Hex-like_dom2"/>
</dbReference>
<dbReference type="GO" id="GO:0016020">
    <property type="term" value="C:membrane"/>
    <property type="evidence" value="ECO:0007669"/>
    <property type="project" value="TreeGrafter"/>
</dbReference>
<feature type="chain" id="PRO_5022003667" description="beta-N-acetylhexosaminidase" evidence="6">
    <location>
        <begin position="22"/>
        <end position="670"/>
    </location>
</feature>
<proteinExistence type="inferred from homology"/>
<dbReference type="InterPro" id="IPR025705">
    <property type="entry name" value="Beta_hexosaminidase_sua/sub"/>
</dbReference>
<accession>A0A512RMS9</accession>
<comment type="caution">
    <text evidence="9">The sequence shown here is derived from an EMBL/GenBank/DDBJ whole genome shotgun (WGS) entry which is preliminary data.</text>
</comment>
<evidence type="ECO:0000256" key="1">
    <source>
        <dbReference type="ARBA" id="ARBA00001231"/>
    </source>
</evidence>
<dbReference type="Proteomes" id="UP000321436">
    <property type="component" value="Unassembled WGS sequence"/>
</dbReference>
<dbReference type="Gene3D" id="3.30.379.10">
    <property type="entry name" value="Chitobiase/beta-hexosaminidase domain 2-like"/>
    <property type="match status" value="1"/>
</dbReference>
<dbReference type="InterPro" id="IPR015883">
    <property type="entry name" value="Glyco_hydro_20_cat"/>
</dbReference>
<feature type="domain" description="Beta-hexosaminidase bacterial type N-terminal" evidence="8">
    <location>
        <begin position="24"/>
        <end position="147"/>
    </location>
</feature>
<comment type="similarity">
    <text evidence="2">Belongs to the glycosyl hydrolase 20 family.</text>
</comment>
<keyword evidence="4" id="KW-0378">Hydrolase</keyword>
<dbReference type="SUPFAM" id="SSF51445">
    <property type="entry name" value="(Trans)glycosidases"/>
    <property type="match status" value="1"/>
</dbReference>
<dbReference type="Gene3D" id="3.20.20.80">
    <property type="entry name" value="Glycosidases"/>
    <property type="match status" value="1"/>
</dbReference>
<evidence type="ECO:0000259" key="7">
    <source>
        <dbReference type="Pfam" id="PF00728"/>
    </source>
</evidence>
<name>A0A512RMS9_9BACT</name>
<dbReference type="InterPro" id="IPR017853">
    <property type="entry name" value="GH"/>
</dbReference>
<comment type="catalytic activity">
    <reaction evidence="1">
        <text>Hydrolysis of terminal non-reducing N-acetyl-D-hexosamine residues in N-acetyl-beta-D-hexosaminides.</text>
        <dbReference type="EC" id="3.2.1.52"/>
    </reaction>
</comment>
<dbReference type="EMBL" id="BKAU01000004">
    <property type="protein sequence ID" value="GEP96997.1"/>
    <property type="molecule type" value="Genomic_DNA"/>
</dbReference>
<evidence type="ECO:0000256" key="4">
    <source>
        <dbReference type="ARBA" id="ARBA00022801"/>
    </source>
</evidence>
<evidence type="ECO:0000256" key="6">
    <source>
        <dbReference type="SAM" id="SignalP"/>
    </source>
</evidence>
<evidence type="ECO:0000256" key="2">
    <source>
        <dbReference type="ARBA" id="ARBA00006285"/>
    </source>
</evidence>
<dbReference type="AlphaFoldDB" id="A0A512RMS9"/>
<dbReference type="GO" id="GO:0004563">
    <property type="term" value="F:beta-N-acetylhexosaminidase activity"/>
    <property type="evidence" value="ECO:0007669"/>
    <property type="project" value="UniProtKB-EC"/>
</dbReference>
<dbReference type="Pfam" id="PF02838">
    <property type="entry name" value="Glyco_hydro_20b"/>
    <property type="match status" value="1"/>
</dbReference>
<evidence type="ECO:0000259" key="8">
    <source>
        <dbReference type="Pfam" id="PF02838"/>
    </source>
</evidence>
<dbReference type="InterPro" id="IPR015882">
    <property type="entry name" value="HEX_bac_N"/>
</dbReference>
<dbReference type="PRINTS" id="PR00738">
    <property type="entry name" value="GLHYDRLASE20"/>
</dbReference>
<dbReference type="Pfam" id="PF00728">
    <property type="entry name" value="Glyco_hydro_20"/>
    <property type="match status" value="1"/>
</dbReference>
<dbReference type="EC" id="3.2.1.52" evidence="3"/>
<dbReference type="GO" id="GO:0030203">
    <property type="term" value="P:glycosaminoglycan metabolic process"/>
    <property type="evidence" value="ECO:0007669"/>
    <property type="project" value="TreeGrafter"/>
</dbReference>
<evidence type="ECO:0000313" key="10">
    <source>
        <dbReference type="Proteomes" id="UP000321436"/>
    </source>
</evidence>
<dbReference type="SUPFAM" id="SSF55545">
    <property type="entry name" value="beta-N-acetylhexosaminidase-like domain"/>
    <property type="match status" value="1"/>
</dbReference>